<sequence>MIEAASFPVKPFTKMVGGSRKVHPIVVRWTSPFCWKMEKTLHLMRVRCRNTEFLFQKNGGKTFQFRCCNDGKYDSKGFDGSVGMKKKLAVFVSGGGSNFRSIHEATLQGFINGEVTALVTDKPGCGGAKYAAENGIPLLIFPKTKSSIDGLSQLELVSSLRKLKVDFVLLAGYLKLIPNELVRAFPKSILNIHPSLLPAFGGKGFFGLKVHQAVIESGARYSGPTIHYVDEHYDTGRILAQRTVPVLSSDTAEQLAKRILHEEHQLYVEVVAALCEERVIWREDGVPLIRSKDNPNEYS</sequence>
<keyword evidence="8" id="KW-0809">Transit peptide</keyword>
<proteinExistence type="inferred from homology"/>
<dbReference type="PANTHER" id="PTHR43369:SF2">
    <property type="entry name" value="PHOSPHORIBOSYLGLYCINAMIDE FORMYLTRANSFERASE"/>
    <property type="match status" value="1"/>
</dbReference>
<dbReference type="AlphaFoldDB" id="A0A0K9PCF4"/>
<dbReference type="GO" id="GO:0004644">
    <property type="term" value="F:phosphoribosylglycinamide formyltransferase activity"/>
    <property type="evidence" value="ECO:0000318"/>
    <property type="project" value="GO_Central"/>
</dbReference>
<evidence type="ECO:0000256" key="4">
    <source>
        <dbReference type="ARBA" id="ARBA00022528"/>
    </source>
</evidence>
<evidence type="ECO:0000256" key="5">
    <source>
        <dbReference type="ARBA" id="ARBA00022640"/>
    </source>
</evidence>
<dbReference type="GO" id="GO:0005737">
    <property type="term" value="C:cytoplasm"/>
    <property type="evidence" value="ECO:0000318"/>
    <property type="project" value="GO_Central"/>
</dbReference>
<dbReference type="InterPro" id="IPR004607">
    <property type="entry name" value="GART"/>
</dbReference>
<feature type="domain" description="Formyl transferase N-terminal" evidence="14">
    <location>
        <begin position="86"/>
        <end position="271"/>
    </location>
</feature>
<dbReference type="HAMAP" id="MF_01930">
    <property type="entry name" value="PurN"/>
    <property type="match status" value="1"/>
</dbReference>
<accession>A0A0K9PCF4</accession>
<comment type="pathway">
    <text evidence="2">Purine metabolism; IMP biosynthesis via de novo pathway; N(2)-formyl-N(1)-(5-phospho-D-ribosyl)glycinamide from N(1)-(5-phospho-D-ribosyl)glycinamide (10-formyl THF route): step 1/1.</text>
</comment>
<dbReference type="STRING" id="29655.A0A0K9PCF4"/>
<comment type="catalytic activity">
    <reaction evidence="12">
        <text>N(1)-(5-phospho-beta-D-ribosyl)glycinamide + (6R)-10-formyltetrahydrofolate = N(2)-formyl-N(1)-(5-phospho-beta-D-ribosyl)glycinamide + (6S)-5,6,7,8-tetrahydrofolate + H(+)</text>
        <dbReference type="Rhea" id="RHEA:15053"/>
        <dbReference type="ChEBI" id="CHEBI:15378"/>
        <dbReference type="ChEBI" id="CHEBI:57453"/>
        <dbReference type="ChEBI" id="CHEBI:143788"/>
        <dbReference type="ChEBI" id="CHEBI:147286"/>
        <dbReference type="ChEBI" id="CHEBI:195366"/>
        <dbReference type="EC" id="2.1.2.2"/>
    </reaction>
</comment>
<keyword evidence="16" id="KW-1185">Reference proteome</keyword>
<gene>
    <name evidence="15" type="ORF">ZOSMA_305G00090</name>
</gene>
<evidence type="ECO:0000256" key="10">
    <source>
        <dbReference type="ARBA" id="ARBA00041324"/>
    </source>
</evidence>
<keyword evidence="5" id="KW-0934">Plastid</keyword>
<keyword evidence="4" id="KW-0150">Chloroplast</keyword>
<evidence type="ECO:0000256" key="3">
    <source>
        <dbReference type="ARBA" id="ARBA00012254"/>
    </source>
</evidence>
<comment type="subcellular location">
    <subcellularLocation>
        <location evidence="1">Plastid</location>
        <location evidence="1">Chloroplast</location>
    </subcellularLocation>
</comment>
<dbReference type="PANTHER" id="PTHR43369">
    <property type="entry name" value="PHOSPHORIBOSYLGLYCINAMIDE FORMYLTRANSFERASE"/>
    <property type="match status" value="1"/>
</dbReference>
<evidence type="ECO:0000256" key="1">
    <source>
        <dbReference type="ARBA" id="ARBA00004229"/>
    </source>
</evidence>
<evidence type="ECO:0000256" key="8">
    <source>
        <dbReference type="ARBA" id="ARBA00022946"/>
    </source>
</evidence>
<dbReference type="FunFam" id="3.40.50.170:FF:000011">
    <property type="entry name" value="phosphoribosylglycinamide formyltransferase, chloroplastic"/>
    <property type="match status" value="1"/>
</dbReference>
<dbReference type="SUPFAM" id="SSF53328">
    <property type="entry name" value="Formyltransferase"/>
    <property type="match status" value="1"/>
</dbReference>
<dbReference type="InterPro" id="IPR036477">
    <property type="entry name" value="Formyl_transf_N_sf"/>
</dbReference>
<reference evidence="16" key="1">
    <citation type="journal article" date="2016" name="Nature">
        <title>The genome of the seagrass Zostera marina reveals angiosperm adaptation to the sea.</title>
        <authorList>
            <person name="Olsen J.L."/>
            <person name="Rouze P."/>
            <person name="Verhelst B."/>
            <person name="Lin Y.-C."/>
            <person name="Bayer T."/>
            <person name="Collen J."/>
            <person name="Dattolo E."/>
            <person name="De Paoli E."/>
            <person name="Dittami S."/>
            <person name="Maumus F."/>
            <person name="Michel G."/>
            <person name="Kersting A."/>
            <person name="Lauritano C."/>
            <person name="Lohaus R."/>
            <person name="Toepel M."/>
            <person name="Tonon T."/>
            <person name="Vanneste K."/>
            <person name="Amirebrahimi M."/>
            <person name="Brakel J."/>
            <person name="Bostroem C."/>
            <person name="Chovatia M."/>
            <person name="Grimwood J."/>
            <person name="Jenkins J.W."/>
            <person name="Jueterbock A."/>
            <person name="Mraz A."/>
            <person name="Stam W.T."/>
            <person name="Tice H."/>
            <person name="Bornberg-Bauer E."/>
            <person name="Green P.J."/>
            <person name="Pearson G.A."/>
            <person name="Procaccini G."/>
            <person name="Duarte C.M."/>
            <person name="Schmutz J."/>
            <person name="Reusch T.B.H."/>
            <person name="Van de Peer Y."/>
        </authorList>
    </citation>
    <scope>NUCLEOTIDE SEQUENCE [LARGE SCALE GENOMIC DNA]</scope>
    <source>
        <strain evidence="16">cv. Finnish</strain>
    </source>
</reference>
<evidence type="ECO:0000256" key="12">
    <source>
        <dbReference type="ARBA" id="ARBA00047664"/>
    </source>
</evidence>
<dbReference type="NCBIfam" id="TIGR00639">
    <property type="entry name" value="PurN"/>
    <property type="match status" value="1"/>
</dbReference>
<dbReference type="UniPathway" id="UPA00074">
    <property type="reaction ID" value="UER00126"/>
</dbReference>
<dbReference type="OrthoDB" id="2018833at2759"/>
<dbReference type="Proteomes" id="UP000036987">
    <property type="component" value="Unassembled WGS sequence"/>
</dbReference>
<evidence type="ECO:0000256" key="6">
    <source>
        <dbReference type="ARBA" id="ARBA00022679"/>
    </source>
</evidence>
<evidence type="ECO:0000313" key="16">
    <source>
        <dbReference type="Proteomes" id="UP000036987"/>
    </source>
</evidence>
<dbReference type="OMA" id="CGGADYA"/>
<dbReference type="EC" id="2.1.2.2" evidence="3"/>
<evidence type="ECO:0000256" key="2">
    <source>
        <dbReference type="ARBA" id="ARBA00005054"/>
    </source>
</evidence>
<keyword evidence="7" id="KW-0658">Purine biosynthesis</keyword>
<evidence type="ECO:0000313" key="15">
    <source>
        <dbReference type="EMBL" id="KMZ65932.1"/>
    </source>
</evidence>
<dbReference type="GO" id="GO:0006189">
    <property type="term" value="P:'de novo' IMP biosynthetic process"/>
    <property type="evidence" value="ECO:0000318"/>
    <property type="project" value="GO_Central"/>
</dbReference>
<dbReference type="Pfam" id="PF00551">
    <property type="entry name" value="Formyl_trans_N"/>
    <property type="match status" value="1"/>
</dbReference>
<keyword evidence="6 15" id="KW-0808">Transferase</keyword>
<evidence type="ECO:0000256" key="9">
    <source>
        <dbReference type="ARBA" id="ARBA00038440"/>
    </source>
</evidence>
<dbReference type="InterPro" id="IPR002376">
    <property type="entry name" value="Formyl_transf_N"/>
</dbReference>
<protein>
    <recommendedName>
        <fullName evidence="13">Phosphoribosylglycinamide formyltransferase, chloroplastic</fullName>
        <ecNumber evidence="3">2.1.2.2</ecNumber>
    </recommendedName>
    <alternativeName>
        <fullName evidence="11">5'-phosphoribosylglycinamide transformylase</fullName>
    </alternativeName>
    <alternativeName>
        <fullName evidence="10">GAR transformylase</fullName>
    </alternativeName>
</protein>
<dbReference type="PROSITE" id="PS00373">
    <property type="entry name" value="GART"/>
    <property type="match status" value="1"/>
</dbReference>
<organism evidence="15 16">
    <name type="scientific">Zostera marina</name>
    <name type="common">Eelgrass</name>
    <dbReference type="NCBI Taxonomy" id="29655"/>
    <lineage>
        <taxon>Eukaryota</taxon>
        <taxon>Viridiplantae</taxon>
        <taxon>Streptophyta</taxon>
        <taxon>Embryophyta</taxon>
        <taxon>Tracheophyta</taxon>
        <taxon>Spermatophyta</taxon>
        <taxon>Magnoliopsida</taxon>
        <taxon>Liliopsida</taxon>
        <taxon>Zosteraceae</taxon>
        <taxon>Zostera</taxon>
    </lineage>
</organism>
<evidence type="ECO:0000256" key="13">
    <source>
        <dbReference type="ARBA" id="ARBA00073488"/>
    </source>
</evidence>
<name>A0A0K9PCF4_ZOSMR</name>
<evidence type="ECO:0000256" key="7">
    <source>
        <dbReference type="ARBA" id="ARBA00022755"/>
    </source>
</evidence>
<dbReference type="InterPro" id="IPR001555">
    <property type="entry name" value="GART_AS"/>
</dbReference>
<dbReference type="CDD" id="cd08645">
    <property type="entry name" value="FMT_core_GART"/>
    <property type="match status" value="1"/>
</dbReference>
<comment type="similarity">
    <text evidence="9">Belongs to the GART family.</text>
</comment>
<evidence type="ECO:0000259" key="14">
    <source>
        <dbReference type="Pfam" id="PF00551"/>
    </source>
</evidence>
<comment type="caution">
    <text evidence="15">The sequence shown here is derived from an EMBL/GenBank/DDBJ whole genome shotgun (WGS) entry which is preliminary data.</text>
</comment>
<evidence type="ECO:0000256" key="11">
    <source>
        <dbReference type="ARBA" id="ARBA00041682"/>
    </source>
</evidence>
<dbReference type="GO" id="GO:0009507">
    <property type="term" value="C:chloroplast"/>
    <property type="evidence" value="ECO:0007669"/>
    <property type="project" value="UniProtKB-SubCell"/>
</dbReference>
<dbReference type="EMBL" id="LFYR01000997">
    <property type="protein sequence ID" value="KMZ65932.1"/>
    <property type="molecule type" value="Genomic_DNA"/>
</dbReference>
<dbReference type="Gene3D" id="3.40.50.170">
    <property type="entry name" value="Formyl transferase, N-terminal domain"/>
    <property type="match status" value="1"/>
</dbReference>